<sequence length="423" mass="46412">MKYIEYGMKHPLLYTLILLLIGTTPPALFPEEFSTTYGNIAETLSALSDPNTGLTIFPLLSIPIGGEYQAMGTAYTALTRHASFIDANPAASAALPLTELALYHNDWIADTNIEGVVYTIRFDDLGIGAAGKFLYVPFTQYDAWGNRLATGYYSETVIGFNVAYNFFSSYDFFGIAAGITPKIAIRSIPSVFYADQSAFAFMADIGILTKVNFLKFYSSRNKNLSFGLVIKNLGIEILAPTREPLPTALTTGLGYSPIRPLTIAFDFTLPFNLIPDVPAEAPSYATGVALTLTDFLTMQTGLLLKGGNPRISMGTLFTMKDLSIQTTYVLDMTTQFVPLDRLSVNLTLNLGDNGRAALQAEVDRYYLQALEAYARGDLETTIALCEKALALDPDFTPARKTLLLAEESRELQKRMLELQQIEG</sequence>
<dbReference type="InterPro" id="IPR005362">
    <property type="entry name" value="UPF0164"/>
</dbReference>
<dbReference type="SMART" id="SM00028">
    <property type="entry name" value="TPR"/>
    <property type="match status" value="1"/>
</dbReference>
<name>E0RSA9_WINT6</name>
<dbReference type="Pfam" id="PF03687">
    <property type="entry name" value="UPF0164"/>
    <property type="match status" value="1"/>
</dbReference>
<dbReference type="PaxDb" id="665571-STHERM_c09500"/>
<dbReference type="EMBL" id="CP001698">
    <property type="protein sequence ID" value="ADN01896.1"/>
    <property type="molecule type" value="Genomic_DNA"/>
</dbReference>
<proteinExistence type="inferred from homology"/>
<dbReference type="Proteomes" id="UP000001296">
    <property type="component" value="Chromosome"/>
</dbReference>
<organism evidence="2 3">
    <name type="scientific">Winmispira thermophila (strain ATCC 49972 / DSM 6192 / RI 19.B1)</name>
    <name type="common">Spirochaeta thermophila</name>
    <dbReference type="NCBI Taxonomy" id="665571"/>
    <lineage>
        <taxon>Bacteria</taxon>
        <taxon>Pseudomonadati</taxon>
        <taxon>Spirochaetota</taxon>
        <taxon>Spirochaetia</taxon>
        <taxon>Winmispirales</taxon>
        <taxon>Winmispiraceae</taxon>
        <taxon>Winmispira</taxon>
    </lineage>
</organism>
<dbReference type="KEGG" id="sta:STHERM_c09500"/>
<reference key="1">
    <citation type="submission" date="2009-08" db="EMBL/GenBank/DDBJ databases">
        <title>The genome sequence of Spirochaeta thermophila DSM6192.</title>
        <authorList>
            <person name="Angelov A."/>
            <person name="Mientus M."/>
            <person name="Wittenberg S."/>
            <person name="Lehmann R."/>
            <person name="Liesegang H."/>
            <person name="Daniel R."/>
            <person name="Liebl W."/>
        </authorList>
    </citation>
    <scope>NUCLEOTIDE SEQUENCE</scope>
    <source>
        <strain>DSM 6192</strain>
    </source>
</reference>
<reference evidence="2 3" key="2">
    <citation type="journal article" date="2010" name="J. Bacteriol.">
        <title>Genome sequence of the polysaccharide-degrading, thermophilic anaerobe Spirochaeta thermophila DSM 6192.</title>
        <authorList>
            <person name="Angelov A."/>
            <person name="Liebl S."/>
            <person name="Ballschmiter M."/>
            <person name="Bomeke M."/>
            <person name="Lehmann R."/>
            <person name="Liesegang H."/>
            <person name="Daniel R."/>
            <person name="Liebl W."/>
        </authorList>
    </citation>
    <scope>NUCLEOTIDE SEQUENCE [LARGE SCALE GENOMIC DNA]</scope>
    <source>
        <strain evidence="3">ATCC 49972 / DSM 6192 / RI 19.B1</strain>
    </source>
</reference>
<dbReference type="HOGENOM" id="CLU_665499_0_0_12"/>
<evidence type="ECO:0008006" key="4">
    <source>
        <dbReference type="Google" id="ProtNLM"/>
    </source>
</evidence>
<comment type="similarity">
    <text evidence="1">Belongs to the UPF0164 family.</text>
</comment>
<dbReference type="AlphaFoldDB" id="E0RSA9"/>
<evidence type="ECO:0000256" key="1">
    <source>
        <dbReference type="ARBA" id="ARBA00005846"/>
    </source>
</evidence>
<dbReference type="InterPro" id="IPR019734">
    <property type="entry name" value="TPR_rpt"/>
</dbReference>
<protein>
    <recommendedName>
        <fullName evidence="4">Tetratricopeptide repeat protein</fullName>
    </recommendedName>
</protein>
<accession>E0RSA9</accession>
<evidence type="ECO:0000313" key="3">
    <source>
        <dbReference type="Proteomes" id="UP000001296"/>
    </source>
</evidence>
<evidence type="ECO:0000313" key="2">
    <source>
        <dbReference type="EMBL" id="ADN01896.1"/>
    </source>
</evidence>
<dbReference type="eggNOG" id="ENOG5033RFB">
    <property type="taxonomic scope" value="Bacteria"/>
</dbReference>
<gene>
    <name evidence="2" type="ordered locus">STHERM_c09500</name>
</gene>